<dbReference type="RefSeq" id="WP_139260749.1">
    <property type="nucleotide sequence ID" value="NZ_FRCX01000030.1"/>
</dbReference>
<reference evidence="2" key="1">
    <citation type="submission" date="2016-11" db="EMBL/GenBank/DDBJ databases">
        <authorList>
            <person name="Varghese N."/>
            <person name="Submissions S."/>
        </authorList>
    </citation>
    <scope>NUCLEOTIDE SEQUENCE [LARGE SCALE GENOMIC DNA]</scope>
    <source>
        <strain evidence="2">Sac-22</strain>
    </source>
</reference>
<dbReference type="STRING" id="551987.SAMN05192549_1303"/>
<gene>
    <name evidence="1" type="ORF">SAMN05192549_1303</name>
</gene>
<protein>
    <submittedName>
        <fullName evidence="1">Uncharacterized protein</fullName>
    </submittedName>
</protein>
<proteinExistence type="predicted"/>
<keyword evidence="2" id="KW-1185">Reference proteome</keyword>
<accession>A0A1M7RFU0</accession>
<dbReference type="Proteomes" id="UP000184339">
    <property type="component" value="Unassembled WGS sequence"/>
</dbReference>
<dbReference type="OrthoDB" id="9974916at2"/>
<dbReference type="EMBL" id="FRCX01000030">
    <property type="protein sequence ID" value="SHN44908.1"/>
    <property type="molecule type" value="Genomic_DNA"/>
</dbReference>
<evidence type="ECO:0000313" key="1">
    <source>
        <dbReference type="EMBL" id="SHN44908.1"/>
    </source>
</evidence>
<name>A0A1M7RFU0_9BURK</name>
<dbReference type="AlphaFoldDB" id="A0A1M7RFU0"/>
<organism evidence="1 2">
    <name type="scientific">Duganella sacchari</name>
    <dbReference type="NCBI Taxonomy" id="551987"/>
    <lineage>
        <taxon>Bacteria</taxon>
        <taxon>Pseudomonadati</taxon>
        <taxon>Pseudomonadota</taxon>
        <taxon>Betaproteobacteria</taxon>
        <taxon>Burkholderiales</taxon>
        <taxon>Oxalobacteraceae</taxon>
        <taxon>Telluria group</taxon>
        <taxon>Duganella</taxon>
    </lineage>
</organism>
<evidence type="ECO:0000313" key="2">
    <source>
        <dbReference type="Proteomes" id="UP000184339"/>
    </source>
</evidence>
<sequence>MSTSENTPAKGWNRSAVTFRLSAKRVSDLRMLCDEQLSPTAALDLAINLAKDAKEEHRSDRLSAESAKVQDFVAAQTAHAKHNGELLVEMAKQISDLQRTIIAAAGSSKDGAIENKDATEIQQPLSIRAWLDQELRVSGQSAFLAKAQWQNMKRKSSDFLQLEMFVQRVPLSDSSQEPEAKRRLVLITASFQQAALSQLTTAQLLYFKCQRREKSDWQVSVHHILEGKLGPAVVALRV</sequence>